<dbReference type="KEGG" id="uam:UABAM_06025"/>
<keyword evidence="1 2" id="KW-0808">Transferase</keyword>
<feature type="binding site" evidence="2">
    <location>
        <position position="205"/>
    </location>
    <ligand>
        <name>Mg(2+)</name>
        <dbReference type="ChEBI" id="CHEBI:18420"/>
    </ligand>
</feature>
<dbReference type="SUPFAM" id="SSF64005">
    <property type="entry name" value="Undecaprenyl diphosphate synthase"/>
    <property type="match status" value="1"/>
</dbReference>
<dbReference type="Proteomes" id="UP000326354">
    <property type="component" value="Chromosome"/>
</dbReference>
<keyword evidence="2" id="KW-0479">Metal-binding</keyword>
<feature type="binding site" evidence="2">
    <location>
        <position position="35"/>
    </location>
    <ligand>
        <name>substrate</name>
    </ligand>
</feature>
<evidence type="ECO:0000313" key="4">
    <source>
        <dbReference type="Proteomes" id="UP000326354"/>
    </source>
</evidence>
<dbReference type="InterPro" id="IPR036424">
    <property type="entry name" value="UPP_synth-like_sf"/>
</dbReference>
<proteinExistence type="inferred from homology"/>
<comment type="function">
    <text evidence="2">Catalyzes the condensation of isopentenyl diphosphate (IPP) with allylic pyrophosphates generating different type of terpenoids.</text>
</comment>
<feature type="active site" evidence="2">
    <location>
        <position position="18"/>
    </location>
</feature>
<comment type="similarity">
    <text evidence="2">Belongs to the UPP synthase family.</text>
</comment>
<feature type="binding site" evidence="2">
    <location>
        <position position="69"/>
    </location>
    <ligand>
        <name>substrate</name>
    </ligand>
</feature>
<dbReference type="PROSITE" id="PS01066">
    <property type="entry name" value="UPP_SYNTHASE"/>
    <property type="match status" value="1"/>
</dbReference>
<dbReference type="PANTHER" id="PTHR10291:SF0">
    <property type="entry name" value="DEHYDRODOLICHYL DIPHOSPHATE SYNTHASE 2"/>
    <property type="match status" value="1"/>
</dbReference>
<feature type="binding site" evidence="2">
    <location>
        <position position="186"/>
    </location>
    <ligand>
        <name>substrate</name>
    </ligand>
</feature>
<accession>A0A5S9IT11</accession>
<dbReference type="EC" id="2.5.1.-" evidence="2"/>
<dbReference type="PANTHER" id="PTHR10291">
    <property type="entry name" value="DEHYDRODOLICHYL DIPHOSPHATE SYNTHASE FAMILY MEMBER"/>
    <property type="match status" value="1"/>
</dbReference>
<feature type="binding site" evidence="2">
    <location>
        <position position="31"/>
    </location>
    <ligand>
        <name>substrate</name>
    </ligand>
</feature>
<evidence type="ECO:0000313" key="3">
    <source>
        <dbReference type="EMBL" id="BBM87613.1"/>
    </source>
</evidence>
<dbReference type="GO" id="GO:0016094">
    <property type="term" value="P:polyprenol biosynthetic process"/>
    <property type="evidence" value="ECO:0007669"/>
    <property type="project" value="TreeGrafter"/>
</dbReference>
<dbReference type="GO" id="GO:0045547">
    <property type="term" value="F:ditrans,polycis-polyprenyl diphosphate synthase [(2E,6E)-farnesyl diphosphate specific] activity"/>
    <property type="evidence" value="ECO:0007669"/>
    <property type="project" value="TreeGrafter"/>
</dbReference>
<dbReference type="EMBL" id="AP019860">
    <property type="protein sequence ID" value="BBM87613.1"/>
    <property type="molecule type" value="Genomic_DNA"/>
</dbReference>
<feature type="binding site" evidence="2">
    <location>
        <position position="67"/>
    </location>
    <ligand>
        <name>substrate</name>
    </ligand>
</feature>
<dbReference type="GO" id="GO:0000287">
    <property type="term" value="F:magnesium ion binding"/>
    <property type="evidence" value="ECO:0007669"/>
    <property type="project" value="UniProtKB-UniRule"/>
</dbReference>
<feature type="binding site" evidence="2">
    <location>
        <begin position="19"/>
        <end position="22"/>
    </location>
    <ligand>
        <name>substrate</name>
    </ligand>
</feature>
<sequence length="252" mass="29320">MNDKEIENIPRHIAIIMDGNGRWAQAKKRPRIMGHQQGAKVVEKISRECAHLGVEQLTLYTFSEENWQRPVDEVQYLMNLLKRFLRKERKNLVENNIRFCAIGDLERLPKDVQHELQKSIDVSYNNDGMKLCLALSYGSRSEIVDATKKIAAQVAKGEINIEDINHQLFAQNLYQPNMQDPDLLIRTGGDMRVSNFLLWQISYSELWVTHTMWPDFAKEDLLQAIQSYSTRERRFGKISAQVKENHRKIIPG</sequence>
<evidence type="ECO:0000256" key="1">
    <source>
        <dbReference type="ARBA" id="ARBA00022679"/>
    </source>
</evidence>
<evidence type="ECO:0000256" key="2">
    <source>
        <dbReference type="HAMAP-Rule" id="MF_01139"/>
    </source>
</evidence>
<dbReference type="NCBIfam" id="NF011405">
    <property type="entry name" value="PRK14830.1"/>
    <property type="match status" value="1"/>
</dbReference>
<keyword evidence="2" id="KW-0460">Magnesium</keyword>
<gene>
    <name evidence="3" type="ORF">UABAM_06025</name>
</gene>
<dbReference type="InterPro" id="IPR018520">
    <property type="entry name" value="UPP_synth-like_CS"/>
</dbReference>
<dbReference type="OrthoDB" id="4191603at2"/>
<dbReference type="InterPro" id="IPR001441">
    <property type="entry name" value="UPP_synth-like"/>
</dbReference>
<dbReference type="HAMAP" id="MF_01139">
    <property type="entry name" value="ISPT"/>
    <property type="match status" value="1"/>
</dbReference>
<comment type="cofactor">
    <cofactor evidence="2">
        <name>Mg(2+)</name>
        <dbReference type="ChEBI" id="CHEBI:18420"/>
    </cofactor>
    <text evidence="2">Binds 2 magnesium ions per subunit.</text>
</comment>
<dbReference type="AlphaFoldDB" id="A0A5S9IT11"/>
<comment type="subunit">
    <text evidence="2">Homodimer.</text>
</comment>
<dbReference type="CDD" id="cd00475">
    <property type="entry name" value="Cis_IPPS"/>
    <property type="match status" value="1"/>
</dbReference>
<feature type="binding site" evidence="2">
    <location>
        <position position="23"/>
    </location>
    <ligand>
        <name>substrate</name>
    </ligand>
</feature>
<dbReference type="Pfam" id="PF01255">
    <property type="entry name" value="Prenyltransf"/>
    <property type="match status" value="1"/>
</dbReference>
<dbReference type="Gene3D" id="3.40.1180.10">
    <property type="entry name" value="Decaprenyl diphosphate synthase-like"/>
    <property type="match status" value="1"/>
</dbReference>
<feature type="binding site" evidence="2">
    <location>
        <begin position="63"/>
        <end position="65"/>
    </location>
    <ligand>
        <name>substrate</name>
    </ligand>
</feature>
<protein>
    <recommendedName>
        <fullName evidence="2">Isoprenyl transferase</fullName>
        <ecNumber evidence="2">2.5.1.-</ecNumber>
    </recommendedName>
</protein>
<feature type="binding site" evidence="2">
    <location>
        <position position="18"/>
    </location>
    <ligand>
        <name>Mg(2+)</name>
        <dbReference type="ChEBI" id="CHEBI:18420"/>
    </ligand>
</feature>
<dbReference type="NCBIfam" id="TIGR00055">
    <property type="entry name" value="uppS"/>
    <property type="match status" value="1"/>
</dbReference>
<organism evidence="3 4">
    <name type="scientific">Uabimicrobium amorphum</name>
    <dbReference type="NCBI Taxonomy" id="2596890"/>
    <lineage>
        <taxon>Bacteria</taxon>
        <taxon>Pseudomonadati</taxon>
        <taxon>Planctomycetota</taxon>
        <taxon>Candidatus Uabimicrobiia</taxon>
        <taxon>Candidatus Uabimicrobiales</taxon>
        <taxon>Candidatus Uabimicrobiaceae</taxon>
        <taxon>Candidatus Uabimicrobium</taxon>
    </lineage>
</organism>
<keyword evidence="4" id="KW-1185">Reference proteome</keyword>
<reference evidence="3 4" key="1">
    <citation type="submission" date="2019-08" db="EMBL/GenBank/DDBJ databases">
        <title>Complete genome sequence of Candidatus Uab amorphum.</title>
        <authorList>
            <person name="Shiratori T."/>
            <person name="Suzuki S."/>
            <person name="Kakizawa Y."/>
            <person name="Ishida K."/>
        </authorList>
    </citation>
    <scope>NUCLEOTIDE SEQUENCE [LARGE SCALE GENOMIC DNA]</scope>
    <source>
        <strain evidence="3 4">SRT547</strain>
    </source>
</reference>
<dbReference type="RefSeq" id="WP_151971624.1">
    <property type="nucleotide sequence ID" value="NZ_AP019860.1"/>
</dbReference>
<dbReference type="FunFam" id="3.40.1180.10:FF:000001">
    <property type="entry name" value="(2E,6E)-farnesyl-diphosphate-specific ditrans,polycis-undecaprenyl-diphosphate synthase"/>
    <property type="match status" value="1"/>
</dbReference>
<feature type="active site" description="Proton acceptor" evidence="2">
    <location>
        <position position="66"/>
    </location>
</feature>
<feature type="binding site" evidence="2">
    <location>
        <begin position="192"/>
        <end position="194"/>
    </location>
    <ligand>
        <name>substrate</name>
    </ligand>
</feature>
<name>A0A5S9IT11_UABAM</name>